<dbReference type="GO" id="GO:0000049">
    <property type="term" value="F:tRNA binding"/>
    <property type="evidence" value="ECO:0007669"/>
    <property type="project" value="UniProtKB-KW"/>
</dbReference>
<keyword evidence="5" id="KW-0378">Hydrolase</keyword>
<dbReference type="InterPro" id="IPR003732">
    <property type="entry name" value="Daa-tRNA_deacyls_DTD"/>
</dbReference>
<comment type="caution">
    <text evidence="7">The sequence shown here is derived from an EMBL/GenBank/DDBJ whole genome shotgun (WGS) entry which is preliminary data.</text>
</comment>
<keyword evidence="5" id="KW-0963">Cytoplasm</keyword>
<dbReference type="SUPFAM" id="SSF47616">
    <property type="entry name" value="GST C-terminal domain-like"/>
    <property type="match status" value="1"/>
</dbReference>
<evidence type="ECO:0000313" key="9">
    <source>
        <dbReference type="Proteomes" id="UP001152797"/>
    </source>
</evidence>
<reference evidence="8 9" key="2">
    <citation type="submission" date="2024-05" db="EMBL/GenBank/DDBJ databases">
        <authorList>
            <person name="Chen Y."/>
            <person name="Shah S."/>
            <person name="Dougan E. K."/>
            <person name="Thang M."/>
            <person name="Chan C."/>
        </authorList>
    </citation>
    <scope>NUCLEOTIDE SEQUENCE [LARGE SCALE GENOMIC DNA]</scope>
</reference>
<comment type="subcellular location">
    <subcellularLocation>
        <location evidence="5">Cytoplasm</location>
    </subcellularLocation>
</comment>
<evidence type="ECO:0000256" key="4">
    <source>
        <dbReference type="ARBA" id="ARBA00048018"/>
    </source>
</evidence>
<comment type="catalytic activity">
    <reaction evidence="3">
        <text>glycyl-tRNA(Ala) + H2O = tRNA(Ala) + glycine + H(+)</text>
        <dbReference type="Rhea" id="RHEA:53744"/>
        <dbReference type="Rhea" id="RHEA-COMP:9657"/>
        <dbReference type="Rhea" id="RHEA-COMP:13640"/>
        <dbReference type="ChEBI" id="CHEBI:15377"/>
        <dbReference type="ChEBI" id="CHEBI:15378"/>
        <dbReference type="ChEBI" id="CHEBI:57305"/>
        <dbReference type="ChEBI" id="CHEBI:78442"/>
        <dbReference type="ChEBI" id="CHEBI:78522"/>
        <dbReference type="EC" id="3.1.1.96"/>
    </reaction>
</comment>
<dbReference type="SUPFAM" id="SSF69500">
    <property type="entry name" value="DTD-like"/>
    <property type="match status" value="1"/>
</dbReference>
<name>A0A9P1BNA2_9DINO</name>
<proteinExistence type="inferred from homology"/>
<feature type="compositionally biased region" description="Low complexity" evidence="6">
    <location>
        <begin position="151"/>
        <end position="172"/>
    </location>
</feature>
<protein>
    <recommendedName>
        <fullName evidence="2 5">D-aminoacyl-tRNA deacylase</fullName>
        <ecNumber evidence="2 5">3.1.1.96</ecNumber>
    </recommendedName>
</protein>
<dbReference type="PANTHER" id="PTHR10472:SF5">
    <property type="entry name" value="D-AMINOACYL-TRNA DEACYLASE 1"/>
    <property type="match status" value="1"/>
</dbReference>
<dbReference type="OrthoDB" id="275783at2759"/>
<dbReference type="Gene3D" id="3.50.80.10">
    <property type="entry name" value="D-tyrosyl-tRNA(Tyr) deacylase"/>
    <property type="match status" value="1"/>
</dbReference>
<organism evidence="7">
    <name type="scientific">Cladocopium goreaui</name>
    <dbReference type="NCBI Taxonomy" id="2562237"/>
    <lineage>
        <taxon>Eukaryota</taxon>
        <taxon>Sar</taxon>
        <taxon>Alveolata</taxon>
        <taxon>Dinophyceae</taxon>
        <taxon>Suessiales</taxon>
        <taxon>Symbiodiniaceae</taxon>
        <taxon>Cladocopium</taxon>
    </lineage>
</organism>
<dbReference type="InterPro" id="IPR023509">
    <property type="entry name" value="DTD-like_sf"/>
</dbReference>
<dbReference type="GO" id="GO:0051500">
    <property type="term" value="F:D-tyrosyl-tRNA(Tyr) deacylase activity"/>
    <property type="evidence" value="ECO:0007669"/>
    <property type="project" value="TreeGrafter"/>
</dbReference>
<dbReference type="EMBL" id="CAMXCT010000272">
    <property type="protein sequence ID" value="CAI3976454.1"/>
    <property type="molecule type" value="Genomic_DNA"/>
</dbReference>
<dbReference type="GO" id="GO:0005737">
    <property type="term" value="C:cytoplasm"/>
    <property type="evidence" value="ECO:0007669"/>
    <property type="project" value="UniProtKB-SubCell"/>
</dbReference>
<dbReference type="EC" id="3.1.1.96" evidence="2 5"/>
<evidence type="ECO:0000256" key="3">
    <source>
        <dbReference type="ARBA" id="ARBA00047676"/>
    </source>
</evidence>
<dbReference type="AlphaFoldDB" id="A0A9P1BNA2"/>
<dbReference type="NCBIfam" id="TIGR00256">
    <property type="entry name" value="D-aminoacyl-tRNA deacylase"/>
    <property type="match status" value="1"/>
</dbReference>
<sequence>MKLVIQRVTSASVKVDGNVCSEIGRGLLVLMGIEQGDAMDQVNYLAPKLLKLRLWPDLKEPGKQWASSVVDNGFELLVVSQFTLFATFKKPKPDFHQAMGGDQAQQLYEAFIKKLAASDGPKAVATGVFGALMQVELCNDGPVTVELVSNPETSKSPETSTPSATPKSTATPKGTTETVKPAKTAKTSAESAESLETILAQQPYLGGFTPSAKDAKHFEAMQKSNLSGPLQSGSAPAPHTARWFEHIRSFSQMERSQWVDFSE</sequence>
<evidence type="ECO:0000256" key="1">
    <source>
        <dbReference type="ARBA" id="ARBA00009673"/>
    </source>
</evidence>
<evidence type="ECO:0000313" key="7">
    <source>
        <dbReference type="EMBL" id="CAI3976454.1"/>
    </source>
</evidence>
<dbReference type="InterPro" id="IPR036282">
    <property type="entry name" value="Glutathione-S-Trfase_C_sf"/>
</dbReference>
<dbReference type="Pfam" id="PF02580">
    <property type="entry name" value="Tyr_Deacylase"/>
    <property type="match status" value="1"/>
</dbReference>
<evidence type="ECO:0000256" key="6">
    <source>
        <dbReference type="SAM" id="MobiDB-lite"/>
    </source>
</evidence>
<gene>
    <name evidence="7" type="ORF">C1SCF055_LOCUS4672</name>
</gene>
<keyword evidence="5" id="KW-0694">RNA-binding</keyword>
<evidence type="ECO:0000256" key="2">
    <source>
        <dbReference type="ARBA" id="ARBA00013056"/>
    </source>
</evidence>
<comment type="catalytic activity">
    <reaction evidence="4">
        <text>a D-aminoacyl-tRNA + H2O = a tRNA + a D-alpha-amino acid + H(+)</text>
        <dbReference type="Rhea" id="RHEA:13953"/>
        <dbReference type="Rhea" id="RHEA-COMP:10123"/>
        <dbReference type="Rhea" id="RHEA-COMP:10124"/>
        <dbReference type="ChEBI" id="CHEBI:15377"/>
        <dbReference type="ChEBI" id="CHEBI:15378"/>
        <dbReference type="ChEBI" id="CHEBI:59871"/>
        <dbReference type="ChEBI" id="CHEBI:78442"/>
        <dbReference type="ChEBI" id="CHEBI:79333"/>
        <dbReference type="EC" id="3.1.1.96"/>
    </reaction>
</comment>
<dbReference type="EMBL" id="CAMXCT030000272">
    <property type="protein sequence ID" value="CAL4763766.1"/>
    <property type="molecule type" value="Genomic_DNA"/>
</dbReference>
<keyword evidence="5" id="KW-0820">tRNA-binding</keyword>
<accession>A0A9P1BNA2</accession>
<dbReference type="PANTHER" id="PTHR10472">
    <property type="entry name" value="D-TYROSYL-TRNA TYR DEACYLASE"/>
    <property type="match status" value="1"/>
</dbReference>
<evidence type="ECO:0000313" key="8">
    <source>
        <dbReference type="EMBL" id="CAL4763766.1"/>
    </source>
</evidence>
<evidence type="ECO:0000256" key="5">
    <source>
        <dbReference type="RuleBase" id="RU003470"/>
    </source>
</evidence>
<dbReference type="FunFam" id="3.50.80.10:FF:000001">
    <property type="entry name" value="D-aminoacyl-tRNA deacylase"/>
    <property type="match status" value="1"/>
</dbReference>
<keyword evidence="9" id="KW-1185">Reference proteome</keyword>
<dbReference type="EMBL" id="CAMXCT020000272">
    <property type="protein sequence ID" value="CAL1129829.1"/>
    <property type="molecule type" value="Genomic_DNA"/>
</dbReference>
<comment type="similarity">
    <text evidence="1 5">Belongs to the DTD family.</text>
</comment>
<dbReference type="Proteomes" id="UP001152797">
    <property type="component" value="Unassembled WGS sequence"/>
</dbReference>
<reference evidence="7" key="1">
    <citation type="submission" date="2022-10" db="EMBL/GenBank/DDBJ databases">
        <authorList>
            <person name="Chen Y."/>
            <person name="Dougan E. K."/>
            <person name="Chan C."/>
            <person name="Rhodes N."/>
            <person name="Thang M."/>
        </authorList>
    </citation>
    <scope>NUCLEOTIDE SEQUENCE</scope>
</reference>
<feature type="region of interest" description="Disordered" evidence="6">
    <location>
        <begin position="146"/>
        <end position="190"/>
    </location>
</feature>